<dbReference type="EMBL" id="UINC01009257">
    <property type="protein sequence ID" value="SVA41546.1"/>
    <property type="molecule type" value="Genomic_DNA"/>
</dbReference>
<accession>A0A381VMI3</accession>
<protein>
    <submittedName>
        <fullName evidence="1">Uncharacterized protein</fullName>
    </submittedName>
</protein>
<proteinExistence type="predicted"/>
<sequence length="34" mass="4053">MLPKTFKKTYLMLDFEIKDKYNGIISFICMIHLG</sequence>
<gene>
    <name evidence="1" type="ORF">METZ01_LOCUS94400</name>
</gene>
<reference evidence="1" key="1">
    <citation type="submission" date="2018-05" db="EMBL/GenBank/DDBJ databases">
        <authorList>
            <person name="Lanie J.A."/>
            <person name="Ng W.-L."/>
            <person name="Kazmierczak K.M."/>
            <person name="Andrzejewski T.M."/>
            <person name="Davidsen T.M."/>
            <person name="Wayne K.J."/>
            <person name="Tettelin H."/>
            <person name="Glass J.I."/>
            <person name="Rusch D."/>
            <person name="Podicherti R."/>
            <person name="Tsui H.-C.T."/>
            <person name="Winkler M.E."/>
        </authorList>
    </citation>
    <scope>NUCLEOTIDE SEQUENCE</scope>
</reference>
<evidence type="ECO:0000313" key="1">
    <source>
        <dbReference type="EMBL" id="SVA41546.1"/>
    </source>
</evidence>
<organism evidence="1">
    <name type="scientific">marine metagenome</name>
    <dbReference type="NCBI Taxonomy" id="408172"/>
    <lineage>
        <taxon>unclassified sequences</taxon>
        <taxon>metagenomes</taxon>
        <taxon>ecological metagenomes</taxon>
    </lineage>
</organism>
<dbReference type="AlphaFoldDB" id="A0A381VMI3"/>
<name>A0A381VMI3_9ZZZZ</name>